<keyword evidence="1" id="KW-1133">Transmembrane helix</keyword>
<keyword evidence="1" id="KW-0472">Membrane</keyword>
<evidence type="ECO:0000256" key="1">
    <source>
        <dbReference type="SAM" id="Phobius"/>
    </source>
</evidence>
<dbReference type="EMBL" id="KZ678128">
    <property type="protein sequence ID" value="PSN75043.1"/>
    <property type="molecule type" value="Genomic_DNA"/>
</dbReference>
<evidence type="ECO:0000313" key="2">
    <source>
        <dbReference type="EMBL" id="PSN75043.1"/>
    </source>
</evidence>
<keyword evidence="3" id="KW-1185">Reference proteome</keyword>
<sequence>MKVNPAPLHLAQAGITGVIVAFSIAILGTSAHTLDVFNKQQTSNPWWLPLWPQHFEVSGTKALLASSVVTLVLSGTFLIMSLVPKLNLANRHTLRALLALGTTLPTGLLTLVTIIYAHILNNNAPELDTIQTWTCKYKDSRPLQQDPQMPSNMGNGNFSGLCRESKFALYGTLTVFLLLGASMGLSIVTWLADKWTARQQRKEMEMGQPQS</sequence>
<evidence type="ECO:0000313" key="3">
    <source>
        <dbReference type="Proteomes" id="UP000240883"/>
    </source>
</evidence>
<feature type="transmembrane region" description="Helical" evidence="1">
    <location>
        <begin position="167"/>
        <end position="192"/>
    </location>
</feature>
<dbReference type="AlphaFoldDB" id="A0A2T2PBK0"/>
<gene>
    <name evidence="2" type="ORF">BS50DRAFT_567793</name>
</gene>
<dbReference type="OrthoDB" id="3890746at2759"/>
<accession>A0A2T2PBK0</accession>
<feature type="transmembrane region" description="Helical" evidence="1">
    <location>
        <begin position="7"/>
        <end position="28"/>
    </location>
</feature>
<reference evidence="2 3" key="1">
    <citation type="journal article" date="2018" name="Front. Microbiol.">
        <title>Genome-Wide Analysis of Corynespora cassiicola Leaf Fall Disease Putative Effectors.</title>
        <authorList>
            <person name="Lopez D."/>
            <person name="Ribeiro S."/>
            <person name="Label P."/>
            <person name="Fumanal B."/>
            <person name="Venisse J.S."/>
            <person name="Kohler A."/>
            <person name="de Oliveira R.R."/>
            <person name="Labutti K."/>
            <person name="Lipzen A."/>
            <person name="Lail K."/>
            <person name="Bauer D."/>
            <person name="Ohm R.A."/>
            <person name="Barry K.W."/>
            <person name="Spatafora J."/>
            <person name="Grigoriev I.V."/>
            <person name="Martin F.M."/>
            <person name="Pujade-Renaud V."/>
        </authorList>
    </citation>
    <scope>NUCLEOTIDE SEQUENCE [LARGE SCALE GENOMIC DNA]</scope>
    <source>
        <strain evidence="2 3">Philippines</strain>
    </source>
</reference>
<keyword evidence="1" id="KW-0812">Transmembrane</keyword>
<feature type="transmembrane region" description="Helical" evidence="1">
    <location>
        <begin position="96"/>
        <end position="119"/>
    </location>
</feature>
<proteinExistence type="predicted"/>
<name>A0A2T2PBK0_CORCC</name>
<feature type="transmembrane region" description="Helical" evidence="1">
    <location>
        <begin position="62"/>
        <end position="84"/>
    </location>
</feature>
<organism evidence="2 3">
    <name type="scientific">Corynespora cassiicola Philippines</name>
    <dbReference type="NCBI Taxonomy" id="1448308"/>
    <lineage>
        <taxon>Eukaryota</taxon>
        <taxon>Fungi</taxon>
        <taxon>Dikarya</taxon>
        <taxon>Ascomycota</taxon>
        <taxon>Pezizomycotina</taxon>
        <taxon>Dothideomycetes</taxon>
        <taxon>Pleosporomycetidae</taxon>
        <taxon>Pleosporales</taxon>
        <taxon>Corynesporascaceae</taxon>
        <taxon>Corynespora</taxon>
    </lineage>
</organism>
<dbReference type="Proteomes" id="UP000240883">
    <property type="component" value="Unassembled WGS sequence"/>
</dbReference>
<evidence type="ECO:0008006" key="4">
    <source>
        <dbReference type="Google" id="ProtNLM"/>
    </source>
</evidence>
<protein>
    <recommendedName>
        <fullName evidence="4">MARVEL domain-containing protein</fullName>
    </recommendedName>
</protein>